<evidence type="ECO:0000313" key="6">
    <source>
        <dbReference type="Proteomes" id="UP000295509"/>
    </source>
</evidence>
<evidence type="ECO:0000256" key="1">
    <source>
        <dbReference type="ARBA" id="ARBA00023015"/>
    </source>
</evidence>
<reference evidence="5 6" key="1">
    <citation type="submission" date="2019-03" db="EMBL/GenBank/DDBJ databases">
        <title>Genomic Encyclopedia of Type Strains, Phase III (KMG-III): the genomes of soil and plant-associated and newly described type strains.</title>
        <authorList>
            <person name="Whitman W."/>
        </authorList>
    </citation>
    <scope>NUCLEOTIDE SEQUENCE [LARGE SCALE GENOMIC DNA]</scope>
    <source>
        <strain evidence="5 6">LMG 29544</strain>
    </source>
</reference>
<dbReference type="EMBL" id="SORE01000005">
    <property type="protein sequence ID" value="TDY52281.1"/>
    <property type="molecule type" value="Genomic_DNA"/>
</dbReference>
<dbReference type="Gene3D" id="1.10.10.10">
    <property type="entry name" value="Winged helix-like DNA-binding domain superfamily/Winged helix DNA-binding domain"/>
    <property type="match status" value="1"/>
</dbReference>
<dbReference type="SUPFAM" id="SSF48008">
    <property type="entry name" value="GntR ligand-binding domain-like"/>
    <property type="match status" value="1"/>
</dbReference>
<sequence length="298" mass="32271">MVPCQRIANNEIQSLSSVFSNDMATSTTTPRSSATFDAPVITNVGTLADRVTAVLLEKIKGGEFPAGTRLPTEQVISERFGVSRTVVREAISRLKSDGLVEVRQGSGTVVREPNRTTAFRLDIDPKNSVDAVLRVTELRRGIEAEAAALAAQRRTRAQLADIKRALAAIDGAAKEKRDGVDEDLAFHMAISRATGNPLYPSLLEFISQFIHAAILVTRTNEARRDDFSTEVRNEHRALFDAIAAQDANAARQAAITHIDNAGARIQEADSAFWDDVGRAAAGPLINEARKAAKRGSRN</sequence>
<dbReference type="PANTHER" id="PTHR43537:SF44">
    <property type="entry name" value="GNTR FAMILY REGULATORY PROTEIN"/>
    <property type="match status" value="1"/>
</dbReference>
<name>A0A4R8LZI0_9BURK</name>
<dbReference type="GO" id="GO:0003677">
    <property type="term" value="F:DNA binding"/>
    <property type="evidence" value="ECO:0007669"/>
    <property type="project" value="UniProtKB-KW"/>
</dbReference>
<dbReference type="InterPro" id="IPR008920">
    <property type="entry name" value="TF_FadR/GntR_C"/>
</dbReference>
<dbReference type="SUPFAM" id="SSF46785">
    <property type="entry name" value="Winged helix' DNA-binding domain"/>
    <property type="match status" value="1"/>
</dbReference>
<keyword evidence="3" id="KW-0804">Transcription</keyword>
<keyword evidence="6" id="KW-1185">Reference proteome</keyword>
<evidence type="ECO:0000256" key="2">
    <source>
        <dbReference type="ARBA" id="ARBA00023125"/>
    </source>
</evidence>
<dbReference type="CDD" id="cd07377">
    <property type="entry name" value="WHTH_GntR"/>
    <property type="match status" value="1"/>
</dbReference>
<dbReference type="InterPro" id="IPR000524">
    <property type="entry name" value="Tscrpt_reg_HTH_GntR"/>
</dbReference>
<protein>
    <submittedName>
        <fullName evidence="5">GntR family transcriptional regulator</fullName>
    </submittedName>
</protein>
<dbReference type="Pfam" id="PF00392">
    <property type="entry name" value="GntR"/>
    <property type="match status" value="1"/>
</dbReference>
<proteinExistence type="predicted"/>
<feature type="domain" description="HTH gntR-type" evidence="4">
    <location>
        <begin position="45"/>
        <end position="113"/>
    </location>
</feature>
<comment type="caution">
    <text evidence="5">The sequence shown here is derived from an EMBL/GenBank/DDBJ whole genome shotgun (WGS) entry which is preliminary data.</text>
</comment>
<evidence type="ECO:0000259" key="4">
    <source>
        <dbReference type="PROSITE" id="PS50949"/>
    </source>
</evidence>
<evidence type="ECO:0000256" key="3">
    <source>
        <dbReference type="ARBA" id="ARBA00023163"/>
    </source>
</evidence>
<evidence type="ECO:0000313" key="5">
    <source>
        <dbReference type="EMBL" id="TDY52281.1"/>
    </source>
</evidence>
<dbReference type="InterPro" id="IPR011711">
    <property type="entry name" value="GntR_C"/>
</dbReference>
<dbReference type="PRINTS" id="PR00035">
    <property type="entry name" value="HTHGNTR"/>
</dbReference>
<dbReference type="InterPro" id="IPR036390">
    <property type="entry name" value="WH_DNA-bd_sf"/>
</dbReference>
<gene>
    <name evidence="5" type="ORF">BX592_105165</name>
</gene>
<dbReference type="Proteomes" id="UP000295509">
    <property type="component" value="Unassembled WGS sequence"/>
</dbReference>
<dbReference type="Pfam" id="PF07729">
    <property type="entry name" value="FCD"/>
    <property type="match status" value="1"/>
</dbReference>
<dbReference type="InterPro" id="IPR036388">
    <property type="entry name" value="WH-like_DNA-bd_sf"/>
</dbReference>
<dbReference type="PROSITE" id="PS50949">
    <property type="entry name" value="HTH_GNTR"/>
    <property type="match status" value="1"/>
</dbReference>
<keyword evidence="1" id="KW-0805">Transcription regulation</keyword>
<dbReference type="PANTHER" id="PTHR43537">
    <property type="entry name" value="TRANSCRIPTIONAL REGULATOR, GNTR FAMILY"/>
    <property type="match status" value="1"/>
</dbReference>
<dbReference type="Gene3D" id="1.20.120.530">
    <property type="entry name" value="GntR ligand-binding domain-like"/>
    <property type="match status" value="1"/>
</dbReference>
<dbReference type="GO" id="GO:0003700">
    <property type="term" value="F:DNA-binding transcription factor activity"/>
    <property type="evidence" value="ECO:0007669"/>
    <property type="project" value="InterPro"/>
</dbReference>
<organism evidence="5 6">
    <name type="scientific">Paraburkholderia rhizosphaerae</name>
    <dbReference type="NCBI Taxonomy" id="480658"/>
    <lineage>
        <taxon>Bacteria</taxon>
        <taxon>Pseudomonadati</taxon>
        <taxon>Pseudomonadota</taxon>
        <taxon>Betaproteobacteria</taxon>
        <taxon>Burkholderiales</taxon>
        <taxon>Burkholderiaceae</taxon>
        <taxon>Paraburkholderia</taxon>
    </lineage>
</organism>
<dbReference type="SMART" id="SM00895">
    <property type="entry name" value="FCD"/>
    <property type="match status" value="1"/>
</dbReference>
<accession>A0A4R8LZI0</accession>
<dbReference type="AlphaFoldDB" id="A0A4R8LZI0"/>
<dbReference type="SMART" id="SM00345">
    <property type="entry name" value="HTH_GNTR"/>
    <property type="match status" value="1"/>
</dbReference>
<keyword evidence="2" id="KW-0238">DNA-binding</keyword>